<name>A8E1R1_MUHVK</name>
<organism evidence="1 2">
    <name type="scientific">Murid herpesvirus 1 (strain K181)</name>
    <name type="common">MuHV-1</name>
    <name type="synonym">Mouse cytomegalovirus</name>
    <dbReference type="NCBI Taxonomy" id="69156"/>
    <lineage>
        <taxon>Viruses</taxon>
        <taxon>Duplodnaviria</taxon>
        <taxon>Heunggongvirae</taxon>
        <taxon>Peploviricota</taxon>
        <taxon>Herviviricetes</taxon>
        <taxon>Herpesvirales</taxon>
        <taxon>Orthoherpesviridae</taxon>
        <taxon>Betaherpesvirinae</taxon>
        <taxon>Muromegalovirus</taxon>
        <taxon>Muromegalovirus muridbeta1</taxon>
        <taxon>Murid herpesvirus 1</taxon>
    </lineage>
</organism>
<dbReference type="Proteomes" id="UP000158680">
    <property type="component" value="Segment"/>
</dbReference>
<proteinExistence type="predicted"/>
<reference evidence="1 2" key="1">
    <citation type="journal article" date="2005" name="J. Virol.">
        <title>Use of a murine cytomegalovirus K181-derived bacterial artificial chromosome as a vaccine vector for immunocontraception.</title>
        <authorList>
            <person name="Redwood A.J."/>
            <person name="Messerle M."/>
            <person name="Harvey N.L."/>
            <person name="Hardy C.M."/>
            <person name="Kozinowski U.H."/>
            <person name="Lawson M.A."/>
            <person name="Shellam G.R."/>
        </authorList>
    </citation>
    <scope>NUCLEOTIDE SEQUENCE [LARGE SCALE GENOMIC DNA]</scope>
    <source>
        <strain evidence="1">K181</strain>
    </source>
</reference>
<gene>
    <name evidence="1" type="primary">m145.4</name>
</gene>
<evidence type="ECO:0000313" key="1">
    <source>
        <dbReference type="EMBL" id="CAP08182.1"/>
    </source>
</evidence>
<dbReference type="EMBL" id="AM886412">
    <property type="protein sequence ID" value="CAP08182.1"/>
    <property type="molecule type" value="Genomic_DNA"/>
</dbReference>
<sequence>MITQNNTRCDQHCCACHRLPRGRITTDREDRNLSIRGRSSWALSQVCYLFSLYWHSSTCNESRQCLACACKSQMANAIKINPVFSLMNCVKLKGLCKRAHRVKTAHRCRGRL</sequence>
<protein>
    <submittedName>
        <fullName evidence="1">M145.4 protein</fullName>
    </submittedName>
</protein>
<reference evidence="1 2" key="2">
    <citation type="journal article" date="2008" name="J. Virol.">
        <title>Laboratory strains of murine cytomegalovirus are genetically similar to but phenotypically distinct from wild strains of virus.</title>
        <authorList>
            <person name="Smith L.M."/>
            <person name="McWhorter A.R."/>
            <person name="Masters L.L."/>
            <person name="Shellam G.R."/>
            <person name="Redwood A.J."/>
        </authorList>
    </citation>
    <scope>NUCLEOTIDE SEQUENCE [LARGE SCALE GENOMIC DNA]</scope>
    <source>
        <strain evidence="1">K181</strain>
    </source>
</reference>
<evidence type="ECO:0000313" key="2">
    <source>
        <dbReference type="Proteomes" id="UP000158680"/>
    </source>
</evidence>
<organismHost>
    <name type="scientific">Mus musculus</name>
    <name type="common">Mouse</name>
    <dbReference type="NCBI Taxonomy" id="10090"/>
</organismHost>
<accession>A8E1R1</accession>